<dbReference type="GO" id="GO:0016607">
    <property type="term" value="C:nuclear speck"/>
    <property type="evidence" value="ECO:0007669"/>
    <property type="project" value="Ensembl"/>
</dbReference>
<comment type="subcellular location">
    <subcellularLocation>
        <location evidence="1">Nucleus</location>
    </subcellularLocation>
</comment>
<dbReference type="GO" id="GO:0032968">
    <property type="term" value="P:positive regulation of transcription elongation by RNA polymerase II"/>
    <property type="evidence" value="ECO:0007669"/>
    <property type="project" value="TreeGrafter"/>
</dbReference>
<dbReference type="CTD" id="80237"/>
<dbReference type="GO" id="GO:0008023">
    <property type="term" value="C:transcription elongation factor complex"/>
    <property type="evidence" value="ECO:0007669"/>
    <property type="project" value="Ensembl"/>
</dbReference>
<evidence type="ECO:0000313" key="9">
    <source>
        <dbReference type="Ensembl" id="ENSVURP00010007401.1"/>
    </source>
</evidence>
<dbReference type="GO" id="GO:0072089">
    <property type="term" value="P:stem cell proliferation"/>
    <property type="evidence" value="ECO:0007669"/>
    <property type="project" value="Ensembl"/>
</dbReference>
<protein>
    <submittedName>
        <fullName evidence="9">Elongation factor for RNA polymerase II 3</fullName>
    </submittedName>
</protein>
<dbReference type="STRING" id="29139.ENSVURP00010007401"/>
<dbReference type="GO" id="GO:0000987">
    <property type="term" value="F:cis-regulatory region sequence-specific DNA binding"/>
    <property type="evidence" value="ECO:0007669"/>
    <property type="project" value="Ensembl"/>
</dbReference>
<evidence type="ECO:0000313" key="10">
    <source>
        <dbReference type="Proteomes" id="UP000314987"/>
    </source>
</evidence>
<dbReference type="GO" id="GO:0006368">
    <property type="term" value="P:transcription elongation by RNA polymerase II"/>
    <property type="evidence" value="ECO:0007669"/>
    <property type="project" value="Ensembl"/>
</dbReference>
<dbReference type="GO" id="GO:0030054">
    <property type="term" value="C:cell junction"/>
    <property type="evidence" value="ECO:0007669"/>
    <property type="project" value="Ensembl"/>
</dbReference>
<dbReference type="Ensembl" id="ENSVURT00010008362.1">
    <property type="protein sequence ID" value="ENSVURP00010007401.1"/>
    <property type="gene ID" value="ENSVURG00010005699.1"/>
</dbReference>
<comment type="similarity">
    <text evidence="2 6">Belongs to the ELL/occludin family.</text>
</comment>
<keyword evidence="4" id="KW-0804">Transcription</keyword>
<dbReference type="GO" id="GO:0042795">
    <property type="term" value="P:snRNA transcription by RNA polymerase II"/>
    <property type="evidence" value="ECO:0007669"/>
    <property type="project" value="Ensembl"/>
</dbReference>
<sequence>MSGPSTILPFSSQKAPIALASSITAMAGPQEVLNGRLRLSFTPGPRTSLLLLRLNDSALRALQDCQRIQAQPVIAFQGNRGYLRLPGSGCSCLFSFIVSQCGADGPRGGLDLVCHRFGRSGPGLLWCIGPLRERITICSAVDSVPVSSSVQGHQQDEGARETGSQQGSGLDTGPQPQLLVEEVPDPLENSQEEQPIPGSSRDHLAQWALRDQSPQPTKGPDQRPSSSSSQRHLNTKRHPSPDVTEPEDKRPRGPSSPQELPSHDPQEGEEWEKDHNSCPRREHNSLGQAGPGSLLPGETPDYFLQYGAIHSTEQCRVYEQDFEADYAEYRALHARVGAVSRRFMQLGMEIKRVQRGTPEHKVLEDKIVQEYRKFRKRCPGYKEERQRCEYLHQKLSHIKSLILEFEKNRDS</sequence>
<dbReference type="GO" id="GO:2000648">
    <property type="term" value="P:positive regulation of stem cell proliferation"/>
    <property type="evidence" value="ECO:0007669"/>
    <property type="project" value="Ensembl"/>
</dbReference>
<dbReference type="GO" id="GO:0005730">
    <property type="term" value="C:nucleolus"/>
    <property type="evidence" value="ECO:0007669"/>
    <property type="project" value="Ensembl"/>
</dbReference>
<evidence type="ECO:0000256" key="1">
    <source>
        <dbReference type="ARBA" id="ARBA00004123"/>
    </source>
</evidence>
<dbReference type="GO" id="GO:0010717">
    <property type="term" value="P:regulation of epithelial to mesenchymal transition"/>
    <property type="evidence" value="ECO:0007669"/>
    <property type="project" value="Ensembl"/>
</dbReference>
<evidence type="ECO:0000256" key="5">
    <source>
        <dbReference type="ARBA" id="ARBA00023242"/>
    </source>
</evidence>
<proteinExistence type="inferred from homology"/>
<dbReference type="Pfam" id="PF10390">
    <property type="entry name" value="ELL"/>
    <property type="match status" value="1"/>
</dbReference>
<dbReference type="InterPro" id="IPR010844">
    <property type="entry name" value="Occludin_ELL"/>
</dbReference>
<evidence type="ECO:0000256" key="2">
    <source>
        <dbReference type="ARBA" id="ARBA00009171"/>
    </source>
</evidence>
<evidence type="ECO:0000256" key="7">
    <source>
        <dbReference type="SAM" id="MobiDB-lite"/>
    </source>
</evidence>
<feature type="region of interest" description="Disordered" evidence="7">
    <location>
        <begin position="211"/>
        <end position="298"/>
    </location>
</feature>
<dbReference type="GO" id="GO:2000179">
    <property type="term" value="P:positive regulation of neural precursor cell proliferation"/>
    <property type="evidence" value="ECO:0007669"/>
    <property type="project" value="Ensembl"/>
</dbReference>
<evidence type="ECO:0000259" key="8">
    <source>
        <dbReference type="PROSITE" id="PS51980"/>
    </source>
</evidence>
<keyword evidence="3" id="KW-0805">Transcription regulation</keyword>
<reference evidence="9" key="2">
    <citation type="submission" date="2025-08" db="UniProtKB">
        <authorList>
            <consortium name="Ensembl"/>
        </authorList>
    </citation>
    <scope>IDENTIFICATION</scope>
</reference>
<dbReference type="GO" id="GO:0005694">
    <property type="term" value="C:chromosome"/>
    <property type="evidence" value="ECO:0007669"/>
    <property type="project" value="Ensembl"/>
</dbReference>
<dbReference type="GO" id="GO:0005829">
    <property type="term" value="C:cytosol"/>
    <property type="evidence" value="ECO:0007669"/>
    <property type="project" value="Ensembl"/>
</dbReference>
<evidence type="ECO:0000256" key="6">
    <source>
        <dbReference type="PROSITE-ProRule" id="PRU01324"/>
    </source>
</evidence>
<dbReference type="AlphaFoldDB" id="A0A4X2KBC3"/>
<dbReference type="GO" id="GO:0048863">
    <property type="term" value="P:stem cell differentiation"/>
    <property type="evidence" value="ECO:0007669"/>
    <property type="project" value="Ensembl"/>
</dbReference>
<keyword evidence="10" id="KW-1185">Reference proteome</keyword>
<dbReference type="GO" id="GO:0050769">
    <property type="term" value="P:positive regulation of neurogenesis"/>
    <property type="evidence" value="ECO:0007669"/>
    <property type="project" value="Ensembl"/>
</dbReference>
<dbReference type="InterPro" id="IPR031176">
    <property type="entry name" value="ELL/occludin"/>
</dbReference>
<name>A0A4X2KBC3_VOMUR</name>
<dbReference type="InterPro" id="IPR019464">
    <property type="entry name" value="ELL_N"/>
</dbReference>
<evidence type="ECO:0000256" key="4">
    <source>
        <dbReference type="ARBA" id="ARBA00023163"/>
    </source>
</evidence>
<dbReference type="PROSITE" id="PS51980">
    <property type="entry name" value="OCEL"/>
    <property type="match status" value="1"/>
</dbReference>
<accession>A0A4X2KBC3</accession>
<dbReference type="OrthoDB" id="6284217at2759"/>
<dbReference type="GO" id="GO:0061351">
    <property type="term" value="P:neural precursor cell proliferation"/>
    <property type="evidence" value="ECO:0007669"/>
    <property type="project" value="Ensembl"/>
</dbReference>
<dbReference type="GO" id="GO:0042771">
    <property type="term" value="P:intrinsic apoptotic signaling pathway in response to DNA damage by p53 class mediator"/>
    <property type="evidence" value="ECO:0007669"/>
    <property type="project" value="Ensembl"/>
</dbReference>
<dbReference type="Pfam" id="PF07303">
    <property type="entry name" value="Occludin_ELL"/>
    <property type="match status" value="1"/>
</dbReference>
<feature type="compositionally biased region" description="Basic and acidic residues" evidence="7">
    <location>
        <begin position="261"/>
        <end position="284"/>
    </location>
</feature>
<dbReference type="OMA" id="SWQNTGN"/>
<organism evidence="9 10">
    <name type="scientific">Vombatus ursinus</name>
    <name type="common">Common wombat</name>
    <dbReference type="NCBI Taxonomy" id="29139"/>
    <lineage>
        <taxon>Eukaryota</taxon>
        <taxon>Metazoa</taxon>
        <taxon>Chordata</taxon>
        <taxon>Craniata</taxon>
        <taxon>Vertebrata</taxon>
        <taxon>Euteleostomi</taxon>
        <taxon>Mammalia</taxon>
        <taxon>Metatheria</taxon>
        <taxon>Diprotodontia</taxon>
        <taxon>Vombatidae</taxon>
        <taxon>Vombatus</taxon>
    </lineage>
</organism>
<dbReference type="PANTHER" id="PTHR23288">
    <property type="entry name" value="OCCLUDIN AND RNA POLYMERASE II ELONGATION FACTOR ELL"/>
    <property type="match status" value="1"/>
</dbReference>
<dbReference type="Proteomes" id="UP000314987">
    <property type="component" value="Unassembled WGS sequence"/>
</dbReference>
<dbReference type="RefSeq" id="XP_027725731.1">
    <property type="nucleotide sequence ID" value="XM_027869930.1"/>
</dbReference>
<dbReference type="PANTHER" id="PTHR23288:SF18">
    <property type="entry name" value="RNA POLYMERASE II ELONGATION FACTOR ELL3"/>
    <property type="match status" value="1"/>
</dbReference>
<gene>
    <name evidence="9" type="primary">ELL3</name>
</gene>
<dbReference type="GeneTree" id="ENSGT00940000161615"/>
<feature type="domain" description="OCEL" evidence="8">
    <location>
        <begin position="300"/>
        <end position="410"/>
    </location>
</feature>
<feature type="region of interest" description="Disordered" evidence="7">
    <location>
        <begin position="148"/>
        <end position="177"/>
    </location>
</feature>
<reference evidence="10" key="1">
    <citation type="submission" date="2018-12" db="EMBL/GenBank/DDBJ databases">
        <authorList>
            <person name="Yazar S."/>
        </authorList>
    </citation>
    <scope>NUCLEOTIDE SEQUENCE [LARGE SCALE GENOMIC DNA]</scope>
</reference>
<keyword evidence="5" id="KW-0539">Nucleus</keyword>
<dbReference type="Gene3D" id="6.10.140.340">
    <property type="match status" value="1"/>
</dbReference>
<reference evidence="9" key="3">
    <citation type="submission" date="2025-09" db="UniProtKB">
        <authorList>
            <consortium name="Ensembl"/>
        </authorList>
    </citation>
    <scope>IDENTIFICATION</scope>
</reference>
<dbReference type="SUPFAM" id="SSF144292">
    <property type="entry name" value="occludin/ELL-like"/>
    <property type="match status" value="1"/>
</dbReference>
<dbReference type="GeneID" id="114048825"/>
<evidence type="ECO:0000256" key="3">
    <source>
        <dbReference type="ARBA" id="ARBA00023015"/>
    </source>
</evidence>
<dbReference type="GO" id="GO:1902166">
    <property type="term" value="P:negative regulation of intrinsic apoptotic signaling pathway in response to DNA damage by p53 class mediator"/>
    <property type="evidence" value="ECO:0007669"/>
    <property type="project" value="Ensembl"/>
</dbReference>